<evidence type="ECO:0000259" key="4">
    <source>
        <dbReference type="Pfam" id="PF16344"/>
    </source>
</evidence>
<dbReference type="InterPro" id="IPR012373">
    <property type="entry name" value="Ferrdict_sens_TM"/>
</dbReference>
<dbReference type="Proteomes" id="UP000192678">
    <property type="component" value="Unassembled WGS sequence"/>
</dbReference>
<evidence type="ECO:0000313" key="6">
    <source>
        <dbReference type="Proteomes" id="UP000192678"/>
    </source>
</evidence>
<dbReference type="GO" id="GO:0016989">
    <property type="term" value="F:sigma factor antagonist activity"/>
    <property type="evidence" value="ECO:0007669"/>
    <property type="project" value="TreeGrafter"/>
</dbReference>
<evidence type="ECO:0000256" key="2">
    <source>
        <dbReference type="SAM" id="Phobius"/>
    </source>
</evidence>
<feature type="transmembrane region" description="Helical" evidence="2">
    <location>
        <begin position="76"/>
        <end position="94"/>
    </location>
</feature>
<keyword evidence="2" id="KW-0472">Membrane</keyword>
<accession>A0A1W2C0F1</accession>
<dbReference type="Pfam" id="PF16344">
    <property type="entry name" value="FecR_C"/>
    <property type="match status" value="1"/>
</dbReference>
<protein>
    <submittedName>
        <fullName evidence="5">FecR family protein</fullName>
    </submittedName>
</protein>
<dbReference type="PANTHER" id="PTHR30273">
    <property type="entry name" value="PERIPLASMIC SIGNAL SENSOR AND SIGMA FACTOR ACTIVATOR FECR-RELATED"/>
    <property type="match status" value="1"/>
</dbReference>
<dbReference type="OrthoDB" id="1452822at2"/>
<evidence type="ECO:0000256" key="1">
    <source>
        <dbReference type="SAM" id="MobiDB-lite"/>
    </source>
</evidence>
<dbReference type="RefSeq" id="WP_084288807.1">
    <property type="nucleotide sequence ID" value="NZ_FWYB01000003.1"/>
</dbReference>
<dbReference type="InterPro" id="IPR032508">
    <property type="entry name" value="FecR_C"/>
</dbReference>
<dbReference type="Gene3D" id="2.60.120.1440">
    <property type="match status" value="1"/>
</dbReference>
<gene>
    <name evidence="5" type="ORF">SAMN04488101_1039</name>
</gene>
<dbReference type="InterPro" id="IPR006860">
    <property type="entry name" value="FecR"/>
</dbReference>
<dbReference type="STRING" id="475255.SAMN04488101_1039"/>
<dbReference type="Gene3D" id="3.55.50.30">
    <property type="match status" value="1"/>
</dbReference>
<feature type="domain" description="Protein FecR C-terminal" evidence="4">
    <location>
        <begin position="293"/>
        <end position="353"/>
    </location>
</feature>
<dbReference type="EMBL" id="FWYB01000003">
    <property type="protein sequence ID" value="SMC78484.1"/>
    <property type="molecule type" value="Genomic_DNA"/>
</dbReference>
<keyword evidence="6" id="KW-1185">Reference proteome</keyword>
<feature type="domain" description="FecR protein" evidence="3">
    <location>
        <begin position="150"/>
        <end position="240"/>
    </location>
</feature>
<dbReference type="PANTHER" id="PTHR30273:SF2">
    <property type="entry name" value="PROTEIN FECR"/>
    <property type="match status" value="1"/>
</dbReference>
<feature type="compositionally biased region" description="Polar residues" evidence="1">
    <location>
        <begin position="117"/>
        <end position="132"/>
    </location>
</feature>
<keyword evidence="2" id="KW-1133">Transmembrane helix</keyword>
<dbReference type="Pfam" id="PF04773">
    <property type="entry name" value="FecR"/>
    <property type="match status" value="1"/>
</dbReference>
<reference evidence="5 6" key="1">
    <citation type="submission" date="2017-04" db="EMBL/GenBank/DDBJ databases">
        <authorList>
            <person name="Afonso C.L."/>
            <person name="Miller P.J."/>
            <person name="Scott M.A."/>
            <person name="Spackman E."/>
            <person name="Goraichik I."/>
            <person name="Dimitrov K.M."/>
            <person name="Suarez D.L."/>
            <person name="Swayne D.E."/>
        </authorList>
    </citation>
    <scope>NUCLEOTIDE SEQUENCE [LARGE SCALE GENOMIC DNA]</scope>
    <source>
        <strain evidence="5 6">DSM 19625</strain>
    </source>
</reference>
<organism evidence="5 6">
    <name type="scientific">Pedobacter nyackensis</name>
    <dbReference type="NCBI Taxonomy" id="475255"/>
    <lineage>
        <taxon>Bacteria</taxon>
        <taxon>Pseudomonadati</taxon>
        <taxon>Bacteroidota</taxon>
        <taxon>Sphingobacteriia</taxon>
        <taxon>Sphingobacteriales</taxon>
        <taxon>Sphingobacteriaceae</taxon>
        <taxon>Pedobacter</taxon>
    </lineage>
</organism>
<dbReference type="FunFam" id="2.60.120.1440:FF:000001">
    <property type="entry name" value="Putative anti-sigma factor"/>
    <property type="match status" value="1"/>
</dbReference>
<dbReference type="AlphaFoldDB" id="A0A1W2C0F1"/>
<proteinExistence type="predicted"/>
<keyword evidence="2" id="KW-0812">Transmembrane</keyword>
<name>A0A1W2C0F1_9SPHI</name>
<evidence type="ECO:0000313" key="5">
    <source>
        <dbReference type="EMBL" id="SMC78484.1"/>
    </source>
</evidence>
<sequence length="362" mass="41389">MDSKNNYNAEDFLSDRIPEGRERLMSDSERELAGEIRQTLKRVGNERMPLLEQAELWERIQEKTINKPTSYPWRRYMQIAAMLLMVLGIGIWQFQKNTPTHKLLDFAAQNVGKKSMNVSSKTSKTNTDVTAPSNESEEENIITTNDFNTFVVGNGKRSAIKLPDGTKVWLNSGSRLIYPVKFSGDIREVYLEGEAYFDVTHDKEHPFNVRSSNMNISVLGTEFYVSSSEGNDNNYAVLVQGSIVFSTGTWLNKKEHQLVPGQRINYNLKENTLAIAEVKTTEFRSWKEGYIDVNSESLDAIIQRVAKYYNMEISIQNLDLSDEKFSGRLDFQSSADDVLNILCAGTPYVYNGVERRLELRKR</sequence>
<evidence type="ECO:0000259" key="3">
    <source>
        <dbReference type="Pfam" id="PF04773"/>
    </source>
</evidence>
<feature type="region of interest" description="Disordered" evidence="1">
    <location>
        <begin position="117"/>
        <end position="138"/>
    </location>
</feature>